<sequence>MTLRFLVAAALAAVAVPALAHDPAAHSRRPAAVPAECAEFQGKDPATLNLKDPTVKAAYEKCEAAKKAAKEADKGAHAEHDH</sequence>
<feature type="signal peptide" evidence="1">
    <location>
        <begin position="1"/>
        <end position="20"/>
    </location>
</feature>
<gene>
    <name evidence="2" type="ORF">N4264_14385</name>
</gene>
<reference evidence="2" key="1">
    <citation type="submission" date="2022-09" db="EMBL/GenBank/DDBJ databases">
        <title>Tahibacter sp. nov., isolated from a fresh water.</title>
        <authorList>
            <person name="Baek J.H."/>
            <person name="Lee J.K."/>
            <person name="Kim J.M."/>
            <person name="Jeon C.O."/>
        </authorList>
    </citation>
    <scope>NUCLEOTIDE SEQUENCE</scope>
    <source>
        <strain evidence="2">W38</strain>
    </source>
</reference>
<accession>A0ABY6B761</accession>
<name>A0ABY6B761_9GAMM</name>
<keyword evidence="1" id="KW-0732">Signal</keyword>
<dbReference type="EMBL" id="CP104694">
    <property type="protein sequence ID" value="UXI65943.1"/>
    <property type="molecule type" value="Genomic_DNA"/>
</dbReference>
<evidence type="ECO:0000313" key="2">
    <source>
        <dbReference type="EMBL" id="UXI65943.1"/>
    </source>
</evidence>
<proteinExistence type="predicted"/>
<keyword evidence="3" id="KW-1185">Reference proteome</keyword>
<feature type="chain" id="PRO_5047037090" description="PsiF repeat-containing protein" evidence="1">
    <location>
        <begin position="21"/>
        <end position="82"/>
    </location>
</feature>
<protein>
    <recommendedName>
        <fullName evidence="4">PsiF repeat-containing protein</fullName>
    </recommendedName>
</protein>
<evidence type="ECO:0000256" key="1">
    <source>
        <dbReference type="SAM" id="SignalP"/>
    </source>
</evidence>
<dbReference type="RefSeq" id="WP_261692938.1">
    <property type="nucleotide sequence ID" value="NZ_CP104694.1"/>
</dbReference>
<dbReference type="Proteomes" id="UP001064632">
    <property type="component" value="Chromosome"/>
</dbReference>
<evidence type="ECO:0008006" key="4">
    <source>
        <dbReference type="Google" id="ProtNLM"/>
    </source>
</evidence>
<organism evidence="2 3">
    <name type="scientific">Tahibacter amnicola</name>
    <dbReference type="NCBI Taxonomy" id="2976241"/>
    <lineage>
        <taxon>Bacteria</taxon>
        <taxon>Pseudomonadati</taxon>
        <taxon>Pseudomonadota</taxon>
        <taxon>Gammaproteobacteria</taxon>
        <taxon>Lysobacterales</taxon>
        <taxon>Rhodanobacteraceae</taxon>
        <taxon>Tahibacter</taxon>
    </lineage>
</organism>
<evidence type="ECO:0000313" key="3">
    <source>
        <dbReference type="Proteomes" id="UP001064632"/>
    </source>
</evidence>